<evidence type="ECO:0000313" key="8">
    <source>
        <dbReference type="EMBL" id="HGE66379.1"/>
    </source>
</evidence>
<comment type="caution">
    <text evidence="8">The sequence shown here is derived from an EMBL/GenBank/DDBJ whole genome shotgun (WGS) entry which is preliminary data.</text>
</comment>
<sequence length="70" mass="8203">MIGWEELILIIVLAIVLLGPENLTDIAKKLGKLYIEYNRAKKRLELEIKYGIPLDDMREIDIYTRKKDSL</sequence>
<evidence type="ECO:0000256" key="5">
    <source>
        <dbReference type="ARBA" id="ARBA00022989"/>
    </source>
</evidence>
<reference evidence="8" key="1">
    <citation type="journal article" date="2020" name="mSystems">
        <title>Genome- and Community-Level Interaction Insights into Carbon Utilization and Element Cycling Functions of Hydrothermarchaeota in Hydrothermal Sediment.</title>
        <authorList>
            <person name="Zhou Z."/>
            <person name="Liu Y."/>
            <person name="Xu W."/>
            <person name="Pan J."/>
            <person name="Luo Z.H."/>
            <person name="Li M."/>
        </authorList>
    </citation>
    <scope>NUCLEOTIDE SEQUENCE [LARGE SCALE GENOMIC DNA]</scope>
    <source>
        <strain evidence="10">SpSt-10</strain>
        <strain evidence="9">SpSt-62</strain>
        <strain evidence="8">SpSt-97</strain>
    </source>
</reference>
<evidence type="ECO:0000256" key="2">
    <source>
        <dbReference type="ARBA" id="ARBA00022448"/>
    </source>
</evidence>
<dbReference type="EMBL" id="DTPI01000028">
    <property type="protein sequence ID" value="HGE66379.1"/>
    <property type="molecule type" value="Genomic_DNA"/>
</dbReference>
<dbReference type="EMBL" id="DRUC01000069">
    <property type="protein sequence ID" value="HHF48480.1"/>
    <property type="molecule type" value="Genomic_DNA"/>
</dbReference>
<evidence type="ECO:0000313" key="9">
    <source>
        <dbReference type="EMBL" id="HGU59110.1"/>
    </source>
</evidence>
<keyword evidence="3" id="KW-0812">Transmembrane</keyword>
<evidence type="ECO:0000256" key="1">
    <source>
        <dbReference type="ARBA" id="ARBA00004167"/>
    </source>
</evidence>
<evidence type="ECO:0000256" key="3">
    <source>
        <dbReference type="ARBA" id="ARBA00022692"/>
    </source>
</evidence>
<keyword evidence="5" id="KW-1133">Transmembrane helix</keyword>
<proteinExistence type="predicted"/>
<gene>
    <name evidence="10" type="ORF">ENL48_04800</name>
    <name evidence="9" type="ORF">ENT89_02755</name>
    <name evidence="8" type="ORF">ENX77_04555</name>
</gene>
<dbReference type="InterPro" id="IPR003369">
    <property type="entry name" value="TatA/B/E"/>
</dbReference>
<evidence type="ECO:0000256" key="4">
    <source>
        <dbReference type="ARBA" id="ARBA00022927"/>
    </source>
</evidence>
<keyword evidence="4" id="KW-0653">Protein transport</keyword>
<keyword evidence="2" id="KW-0813">Transport</keyword>
<evidence type="ECO:0000256" key="7">
    <source>
        <dbReference type="ARBA" id="ARBA00023136"/>
    </source>
</evidence>
<evidence type="ECO:0000256" key="6">
    <source>
        <dbReference type="ARBA" id="ARBA00023010"/>
    </source>
</evidence>
<accession>A0A7C3YF90</accession>
<comment type="subcellular location">
    <subcellularLocation>
        <location evidence="1">Membrane</location>
        <topology evidence="1">Single-pass membrane protein</topology>
    </subcellularLocation>
</comment>
<name>A0A7C3YF90_9EURY</name>
<dbReference type="AlphaFoldDB" id="A0A7C3YF90"/>
<dbReference type="GO" id="GO:0016020">
    <property type="term" value="C:membrane"/>
    <property type="evidence" value="ECO:0007669"/>
    <property type="project" value="UniProtKB-ARBA"/>
</dbReference>
<organism evidence="8">
    <name type="scientific">Geoglobus ahangari</name>
    <dbReference type="NCBI Taxonomy" id="113653"/>
    <lineage>
        <taxon>Archaea</taxon>
        <taxon>Methanobacteriati</taxon>
        <taxon>Methanobacteriota</taxon>
        <taxon>Archaeoglobi</taxon>
        <taxon>Archaeoglobales</taxon>
        <taxon>Archaeoglobaceae</taxon>
        <taxon>Geoglobus</taxon>
    </lineage>
</organism>
<keyword evidence="6" id="KW-0811">Translocation</keyword>
<protein>
    <submittedName>
        <fullName evidence="8">Twin-arginine translocase TatA/TatE family subunit</fullName>
    </submittedName>
</protein>
<dbReference type="GO" id="GO:0015031">
    <property type="term" value="P:protein transport"/>
    <property type="evidence" value="ECO:0007669"/>
    <property type="project" value="UniProtKB-KW"/>
</dbReference>
<keyword evidence="7" id="KW-0472">Membrane</keyword>
<dbReference type="Gene3D" id="1.20.5.3310">
    <property type="match status" value="1"/>
</dbReference>
<dbReference type="Pfam" id="PF02416">
    <property type="entry name" value="TatA_B_E"/>
    <property type="match status" value="1"/>
</dbReference>
<evidence type="ECO:0000313" key="10">
    <source>
        <dbReference type="EMBL" id="HHF48480.1"/>
    </source>
</evidence>
<dbReference type="EMBL" id="DTAK01000015">
    <property type="protein sequence ID" value="HGU59110.1"/>
    <property type="molecule type" value="Genomic_DNA"/>
</dbReference>